<dbReference type="AlphaFoldDB" id="A0A1D3K7H2"/>
<proteinExistence type="predicted"/>
<name>A0A1D3K7H2_PSEVE</name>
<gene>
    <name evidence="1" type="ORF">PVE_R2G0275</name>
</gene>
<evidence type="ECO:0000313" key="1">
    <source>
        <dbReference type="EMBL" id="SBW84304.1"/>
    </source>
</evidence>
<protein>
    <submittedName>
        <fullName evidence="1">Uncharacterized protein</fullName>
    </submittedName>
</protein>
<accession>A0A1D3K7H2</accession>
<organism evidence="1 2">
    <name type="scientific">Pseudomonas veronii 1YdBTEX2</name>
    <dbReference type="NCBI Taxonomy" id="1295141"/>
    <lineage>
        <taxon>Bacteria</taxon>
        <taxon>Pseudomonadati</taxon>
        <taxon>Pseudomonadota</taxon>
        <taxon>Gammaproteobacteria</taxon>
        <taxon>Pseudomonadales</taxon>
        <taxon>Pseudomonadaceae</taxon>
        <taxon>Pseudomonas</taxon>
    </lineage>
</organism>
<evidence type="ECO:0000313" key="2">
    <source>
        <dbReference type="Proteomes" id="UP000245431"/>
    </source>
</evidence>
<dbReference type="EMBL" id="LT599584">
    <property type="protein sequence ID" value="SBW84304.1"/>
    <property type="molecule type" value="Genomic_DNA"/>
</dbReference>
<sequence length="150" mass="16508">MNRRINQAVIQHLIDIEHRDLYAGSVTPRLVEAAGQAIADVLLDHGYQLESSYRDGRDVVHCYINPRTGEILDDIGFTLDLMDDGVGGPNLAVLLRTEGAHSTPPFGFTEPLRTARSWYLPMSDTATAHELFSAAGGLKTKPCFEWRAAA</sequence>
<reference evidence="2" key="1">
    <citation type="submission" date="2016-07" db="EMBL/GenBank/DDBJ databases">
        <authorList>
            <person name="Florea S."/>
            <person name="Webb J.S."/>
            <person name="Jaromczyk J."/>
            <person name="Schardl C.L."/>
        </authorList>
    </citation>
    <scope>NUCLEOTIDE SEQUENCE [LARGE SCALE GENOMIC DNA]</scope>
    <source>
        <strain evidence="2">1YdBTEX2</strain>
    </source>
</reference>
<dbReference type="Proteomes" id="UP000245431">
    <property type="component" value="Chromosome PVE_r2"/>
</dbReference>